<dbReference type="Proteomes" id="UP000574390">
    <property type="component" value="Unassembled WGS sequence"/>
</dbReference>
<proteinExistence type="predicted"/>
<evidence type="ECO:0000256" key="1">
    <source>
        <dbReference type="SAM" id="MobiDB-lite"/>
    </source>
</evidence>
<reference evidence="2 3" key="1">
    <citation type="submission" date="2020-04" db="EMBL/GenBank/DDBJ databases">
        <title>Perkinsus olseni comparative genomics.</title>
        <authorList>
            <person name="Bogema D.R."/>
        </authorList>
    </citation>
    <scope>NUCLEOTIDE SEQUENCE [LARGE SCALE GENOMIC DNA]</scope>
    <source>
        <strain evidence="2">ATCC PRA-205</strain>
    </source>
</reference>
<feature type="non-terminal residue" evidence="2">
    <location>
        <position position="1"/>
    </location>
</feature>
<name>A0A7J6RSD0_PEROL</name>
<protein>
    <submittedName>
        <fullName evidence="2">Uncharacterized protein</fullName>
    </submittedName>
</protein>
<dbReference type="EMBL" id="JABANM010020541">
    <property type="protein sequence ID" value="KAF4722660.1"/>
    <property type="molecule type" value="Genomic_DNA"/>
</dbReference>
<organism evidence="2 3">
    <name type="scientific">Perkinsus olseni</name>
    <name type="common">Perkinsus atlanticus</name>
    <dbReference type="NCBI Taxonomy" id="32597"/>
    <lineage>
        <taxon>Eukaryota</taxon>
        <taxon>Sar</taxon>
        <taxon>Alveolata</taxon>
        <taxon>Perkinsozoa</taxon>
        <taxon>Perkinsea</taxon>
        <taxon>Perkinsida</taxon>
        <taxon>Perkinsidae</taxon>
        <taxon>Perkinsus</taxon>
    </lineage>
</organism>
<feature type="region of interest" description="Disordered" evidence="1">
    <location>
        <begin position="69"/>
        <end position="140"/>
    </location>
</feature>
<evidence type="ECO:0000313" key="2">
    <source>
        <dbReference type="EMBL" id="KAF4722660.1"/>
    </source>
</evidence>
<sequence>IGNILLSETGYLPLLRHLSLPLWMVRLIIWLDLLNPDWMVNTGQPPLLRRHSLSIWKVHASLHLSLDDKDIDKQGRGEQPLLPSPSTLSQPSLNEGSQQDPDGPCPSLSPSTIREALDSKKRSLSLSSSPMDEYDDFDLT</sequence>
<feature type="non-terminal residue" evidence="2">
    <location>
        <position position="140"/>
    </location>
</feature>
<accession>A0A7J6RSD0</accession>
<dbReference type="AlphaFoldDB" id="A0A7J6RSD0"/>
<gene>
    <name evidence="2" type="ORF">FOZ62_018758</name>
</gene>
<feature type="compositionally biased region" description="Low complexity" evidence="1">
    <location>
        <begin position="79"/>
        <end position="93"/>
    </location>
</feature>
<evidence type="ECO:0000313" key="3">
    <source>
        <dbReference type="Proteomes" id="UP000574390"/>
    </source>
</evidence>
<comment type="caution">
    <text evidence="2">The sequence shown here is derived from an EMBL/GenBank/DDBJ whole genome shotgun (WGS) entry which is preliminary data.</text>
</comment>